<proteinExistence type="inferred from homology"/>
<dbReference type="Pfam" id="PF05291">
    <property type="entry name" value="Bystin"/>
    <property type="match status" value="1"/>
</dbReference>
<comment type="similarity">
    <text evidence="1">Belongs to the bystin family.</text>
</comment>
<dbReference type="OrthoDB" id="2192561at2759"/>
<dbReference type="PANTHER" id="PTHR12821:SF0">
    <property type="entry name" value="BYSTIN"/>
    <property type="match status" value="1"/>
</dbReference>
<evidence type="ECO:0000256" key="2">
    <source>
        <dbReference type="SAM" id="MobiDB-lite"/>
    </source>
</evidence>
<reference evidence="4" key="1">
    <citation type="submission" date="2016-06" db="EMBL/GenBank/DDBJ databases">
        <title>Parallel loss of symbiosis genes in relatives of nitrogen-fixing non-legume Parasponia.</title>
        <authorList>
            <person name="Van Velzen R."/>
            <person name="Holmer R."/>
            <person name="Bu F."/>
            <person name="Rutten L."/>
            <person name="Van Zeijl A."/>
            <person name="Liu W."/>
            <person name="Santuari L."/>
            <person name="Cao Q."/>
            <person name="Sharma T."/>
            <person name="Shen D."/>
            <person name="Roswanjaya Y."/>
            <person name="Wardhani T."/>
            <person name="Kalhor M.S."/>
            <person name="Jansen J."/>
            <person name="Van den Hoogen J."/>
            <person name="Gungor B."/>
            <person name="Hartog M."/>
            <person name="Hontelez J."/>
            <person name="Verver J."/>
            <person name="Yang W.-C."/>
            <person name="Schijlen E."/>
            <person name="Repin R."/>
            <person name="Schilthuizen M."/>
            <person name="Schranz E."/>
            <person name="Heidstra R."/>
            <person name="Miyata K."/>
            <person name="Fedorova E."/>
            <person name="Kohlen W."/>
            <person name="Bisseling T."/>
            <person name="Smit S."/>
            <person name="Geurts R."/>
        </authorList>
    </citation>
    <scope>NUCLEOTIDE SEQUENCE [LARGE SCALE GENOMIC DNA]</scope>
    <source>
        <strain evidence="4">cv. WU1-14</strain>
    </source>
</reference>
<dbReference type="Proteomes" id="UP000237105">
    <property type="component" value="Unassembled WGS sequence"/>
</dbReference>
<evidence type="ECO:0000256" key="1">
    <source>
        <dbReference type="ARBA" id="ARBA00007114"/>
    </source>
</evidence>
<protein>
    <submittedName>
        <fullName evidence="3">Bystin</fullName>
    </submittedName>
</protein>
<comment type="caution">
    <text evidence="3">The sequence shown here is derived from an EMBL/GenBank/DDBJ whole genome shotgun (WGS) entry which is preliminary data.</text>
</comment>
<dbReference type="GO" id="GO:0005737">
    <property type="term" value="C:cytoplasm"/>
    <property type="evidence" value="ECO:0007669"/>
    <property type="project" value="TreeGrafter"/>
</dbReference>
<evidence type="ECO:0000313" key="4">
    <source>
        <dbReference type="Proteomes" id="UP000237105"/>
    </source>
</evidence>
<dbReference type="InterPro" id="IPR007955">
    <property type="entry name" value="Bystin"/>
</dbReference>
<feature type="non-terminal residue" evidence="3">
    <location>
        <position position="234"/>
    </location>
</feature>
<dbReference type="GO" id="GO:0030515">
    <property type="term" value="F:snoRNA binding"/>
    <property type="evidence" value="ECO:0007669"/>
    <property type="project" value="TreeGrafter"/>
</dbReference>
<sequence length="234" mass="26967">MARKRERLQNPQPFLAEDSKDSVASSRKRSKSREGRKQHQAEEKLLSSGMSSRILKQALIQQREVEDEDVHAQNPNNSLLTVTQELPRDKGGEEDDDDIDKFAGFDETQSRFGEYERALLQEIDEEDEKLLEAFLSKDAVPQRTLADIIVAKIKERDANSLLAFVQRYKNELQKEDKDNLRALLEKQKHKLVTPEISRELNNSRNRGEKEDDLMLIDILCHVASTHGGRLIDYL</sequence>
<accession>A0A2P5BD69</accession>
<feature type="compositionally biased region" description="Polar residues" evidence="2">
    <location>
        <begin position="73"/>
        <end position="84"/>
    </location>
</feature>
<dbReference type="PANTHER" id="PTHR12821">
    <property type="entry name" value="BYSTIN"/>
    <property type="match status" value="1"/>
</dbReference>
<feature type="compositionally biased region" description="Basic and acidic residues" evidence="2">
    <location>
        <begin position="32"/>
        <end position="45"/>
    </location>
</feature>
<keyword evidence="4" id="KW-1185">Reference proteome</keyword>
<dbReference type="GO" id="GO:0006364">
    <property type="term" value="P:rRNA processing"/>
    <property type="evidence" value="ECO:0007669"/>
    <property type="project" value="TreeGrafter"/>
</dbReference>
<dbReference type="EMBL" id="JXTB01000306">
    <property type="protein sequence ID" value="PON46749.1"/>
    <property type="molecule type" value="Genomic_DNA"/>
</dbReference>
<dbReference type="GO" id="GO:0030688">
    <property type="term" value="C:preribosome, small subunit precursor"/>
    <property type="evidence" value="ECO:0007669"/>
    <property type="project" value="TreeGrafter"/>
</dbReference>
<evidence type="ECO:0000313" key="3">
    <source>
        <dbReference type="EMBL" id="PON46749.1"/>
    </source>
</evidence>
<organism evidence="3 4">
    <name type="scientific">Parasponia andersonii</name>
    <name type="common">Sponia andersonii</name>
    <dbReference type="NCBI Taxonomy" id="3476"/>
    <lineage>
        <taxon>Eukaryota</taxon>
        <taxon>Viridiplantae</taxon>
        <taxon>Streptophyta</taxon>
        <taxon>Embryophyta</taxon>
        <taxon>Tracheophyta</taxon>
        <taxon>Spermatophyta</taxon>
        <taxon>Magnoliopsida</taxon>
        <taxon>eudicotyledons</taxon>
        <taxon>Gunneridae</taxon>
        <taxon>Pentapetalae</taxon>
        <taxon>rosids</taxon>
        <taxon>fabids</taxon>
        <taxon>Rosales</taxon>
        <taxon>Cannabaceae</taxon>
        <taxon>Parasponia</taxon>
    </lineage>
</organism>
<dbReference type="GO" id="GO:0005730">
    <property type="term" value="C:nucleolus"/>
    <property type="evidence" value="ECO:0007669"/>
    <property type="project" value="TreeGrafter"/>
</dbReference>
<dbReference type="STRING" id="3476.A0A2P5BD69"/>
<name>A0A2P5BD69_PARAD</name>
<feature type="region of interest" description="Disordered" evidence="2">
    <location>
        <begin position="1"/>
        <end position="99"/>
    </location>
</feature>
<gene>
    <name evidence="3" type="ORF">PanWU01x14_249420</name>
</gene>
<dbReference type="AlphaFoldDB" id="A0A2P5BD69"/>